<dbReference type="AlphaFoldDB" id="A0A0F9J3G2"/>
<evidence type="ECO:0000313" key="1">
    <source>
        <dbReference type="EMBL" id="KKM00461.1"/>
    </source>
</evidence>
<comment type="caution">
    <text evidence="1">The sequence shown here is derived from an EMBL/GenBank/DDBJ whole genome shotgun (WGS) entry which is preliminary data.</text>
</comment>
<reference evidence="1" key="1">
    <citation type="journal article" date="2015" name="Nature">
        <title>Complex archaea that bridge the gap between prokaryotes and eukaryotes.</title>
        <authorList>
            <person name="Spang A."/>
            <person name="Saw J.H."/>
            <person name="Jorgensen S.L."/>
            <person name="Zaremba-Niedzwiedzka K."/>
            <person name="Martijn J."/>
            <person name="Lind A.E."/>
            <person name="van Eijk R."/>
            <person name="Schleper C."/>
            <person name="Guy L."/>
            <person name="Ettema T.J."/>
        </authorList>
    </citation>
    <scope>NUCLEOTIDE SEQUENCE</scope>
</reference>
<name>A0A0F9J3G2_9ZZZZ</name>
<dbReference type="EMBL" id="LAZR01017428">
    <property type="protein sequence ID" value="KKM00461.1"/>
    <property type="molecule type" value="Genomic_DNA"/>
</dbReference>
<protein>
    <submittedName>
        <fullName evidence="1">Uncharacterized protein</fullName>
    </submittedName>
</protein>
<proteinExistence type="predicted"/>
<sequence length="57" mass="6776">MKLIVEIDIQDKDVPIWSYSTGIIGYSNRNLKQCKKYLKYFLDQVSGIKIINIKRRK</sequence>
<accession>A0A0F9J3G2</accession>
<gene>
    <name evidence="1" type="ORF">LCGC14_1804200</name>
</gene>
<organism evidence="1">
    <name type="scientific">marine sediment metagenome</name>
    <dbReference type="NCBI Taxonomy" id="412755"/>
    <lineage>
        <taxon>unclassified sequences</taxon>
        <taxon>metagenomes</taxon>
        <taxon>ecological metagenomes</taxon>
    </lineage>
</organism>